<dbReference type="EMBL" id="JBEXPZ010000005">
    <property type="protein sequence ID" value="MET9843920.1"/>
    <property type="molecule type" value="Genomic_DNA"/>
</dbReference>
<evidence type="ECO:0000313" key="2">
    <source>
        <dbReference type="Proteomes" id="UP001550210"/>
    </source>
</evidence>
<reference evidence="1 2" key="1">
    <citation type="submission" date="2024-06" db="EMBL/GenBank/DDBJ databases">
        <title>The Natural Products Discovery Center: Release of the First 8490 Sequenced Strains for Exploring Actinobacteria Biosynthetic Diversity.</title>
        <authorList>
            <person name="Kalkreuter E."/>
            <person name="Kautsar S.A."/>
            <person name="Yang D."/>
            <person name="Bader C.D."/>
            <person name="Teijaro C.N."/>
            <person name="Fluegel L."/>
            <person name="Davis C.M."/>
            <person name="Simpson J.R."/>
            <person name="Lauterbach L."/>
            <person name="Steele A.D."/>
            <person name="Gui C."/>
            <person name="Meng S."/>
            <person name="Li G."/>
            <person name="Viehrig K."/>
            <person name="Ye F."/>
            <person name="Su P."/>
            <person name="Kiefer A.F."/>
            <person name="Nichols A."/>
            <person name="Cepeda A.J."/>
            <person name="Yan W."/>
            <person name="Fan B."/>
            <person name="Jiang Y."/>
            <person name="Adhikari A."/>
            <person name="Zheng C.-J."/>
            <person name="Schuster L."/>
            <person name="Cowan T.M."/>
            <person name="Smanski M.J."/>
            <person name="Chevrette M.G."/>
            <person name="De Carvalho L.P.S."/>
            <person name="Shen B."/>
        </authorList>
    </citation>
    <scope>NUCLEOTIDE SEQUENCE [LARGE SCALE GENOMIC DNA]</scope>
    <source>
        <strain evidence="1 2">NPDC006434</strain>
    </source>
</reference>
<gene>
    <name evidence="1" type="ORF">ABZZ21_04925</name>
</gene>
<dbReference type="PANTHER" id="PTHR43434:SF1">
    <property type="entry name" value="PHOSPHOGLYCOLATE PHOSPHATASE"/>
    <property type="match status" value="1"/>
</dbReference>
<organism evidence="1 2">
    <name type="scientific">Streptomyces ossamyceticus</name>
    <dbReference type="NCBI Taxonomy" id="249581"/>
    <lineage>
        <taxon>Bacteria</taxon>
        <taxon>Bacillati</taxon>
        <taxon>Actinomycetota</taxon>
        <taxon>Actinomycetes</taxon>
        <taxon>Kitasatosporales</taxon>
        <taxon>Streptomycetaceae</taxon>
        <taxon>Streptomyces</taxon>
    </lineage>
</organism>
<proteinExistence type="predicted"/>
<dbReference type="InterPro" id="IPR023198">
    <property type="entry name" value="PGP-like_dom2"/>
</dbReference>
<dbReference type="InterPro" id="IPR050155">
    <property type="entry name" value="HAD-like_hydrolase_sf"/>
</dbReference>
<comment type="caution">
    <text evidence="1">The sequence shown here is derived from an EMBL/GenBank/DDBJ whole genome shotgun (WGS) entry which is preliminary data.</text>
</comment>
<dbReference type="InterPro" id="IPR023214">
    <property type="entry name" value="HAD_sf"/>
</dbReference>
<dbReference type="PANTHER" id="PTHR43434">
    <property type="entry name" value="PHOSPHOGLYCOLATE PHOSPHATASE"/>
    <property type="match status" value="1"/>
</dbReference>
<dbReference type="InterPro" id="IPR036412">
    <property type="entry name" value="HAD-like_sf"/>
</dbReference>
<dbReference type="InterPro" id="IPR041492">
    <property type="entry name" value="HAD_2"/>
</dbReference>
<dbReference type="Gene3D" id="1.10.150.240">
    <property type="entry name" value="Putative phosphatase, domain 2"/>
    <property type="match status" value="1"/>
</dbReference>
<keyword evidence="2" id="KW-1185">Reference proteome</keyword>
<accession>A0ABV2UT33</accession>
<dbReference type="Pfam" id="PF13419">
    <property type="entry name" value="HAD_2"/>
    <property type="match status" value="1"/>
</dbReference>
<dbReference type="Proteomes" id="UP001550210">
    <property type="component" value="Unassembled WGS sequence"/>
</dbReference>
<dbReference type="Gene3D" id="3.40.50.1000">
    <property type="entry name" value="HAD superfamily/HAD-like"/>
    <property type="match status" value="1"/>
</dbReference>
<dbReference type="CDD" id="cd01427">
    <property type="entry name" value="HAD_like"/>
    <property type="match status" value="1"/>
</dbReference>
<protein>
    <submittedName>
        <fullName evidence="1">HAD hydrolase-like protein</fullName>
    </submittedName>
</protein>
<dbReference type="SUPFAM" id="SSF56784">
    <property type="entry name" value="HAD-like"/>
    <property type="match status" value="1"/>
</dbReference>
<dbReference type="RefSeq" id="WP_355392577.1">
    <property type="nucleotide sequence ID" value="NZ_JBEGHN010000023.1"/>
</dbReference>
<sequence length="226" mass="24567">MTAHIIWDWNGTLFDDFEISVAAAGAACRTVGGGDVTHDAYRKAFTRPVRSLYERLLDRPCTEPQWSAIAECYHRTYQSLLHRVGLRHGAAEVLERLSGMGVTHSLLSMGEHEEVVALLKREGIASHFLAVEGMTRHQRTDSKRTAVVRHLATVREQYPSAFPADRVLLIGDTLDDNDAAVAVGAACVLLDDGSYDPDQAAKAAVPVASGLDAAAEFGLRMLKVLA</sequence>
<name>A0ABV2UT33_9ACTN</name>
<evidence type="ECO:0000313" key="1">
    <source>
        <dbReference type="EMBL" id="MET9843920.1"/>
    </source>
</evidence>